<dbReference type="SUPFAM" id="SSF53335">
    <property type="entry name" value="S-adenosyl-L-methionine-dependent methyltransferases"/>
    <property type="match status" value="1"/>
</dbReference>
<keyword evidence="2 4" id="KW-0808">Transferase</keyword>
<keyword evidence="1 4" id="KW-0489">Methyltransferase</keyword>
<evidence type="ECO:0000256" key="2">
    <source>
        <dbReference type="ARBA" id="ARBA00022679"/>
    </source>
</evidence>
<dbReference type="InterPro" id="IPR007848">
    <property type="entry name" value="Small_mtfrase_dom"/>
</dbReference>
<dbReference type="RefSeq" id="WP_118365777.1">
    <property type="nucleotide sequence ID" value="NZ_QRPK01000050.1"/>
</dbReference>
<sequence>MEHYFTDNRHLKENRKEITFRFWCFDYSFITDNGVFSKEAIDYGTQVLLKTICEREELGERILDLGCGYGPVGVVLKKIYPTKAFEMIDVNPRAVQLAKENICRNQLEADVHVSNIYEDLHQESYSDIITNPPIRAGKAVIYTMFEEAYQHLEVGGKLWVVIRKQQGAPSAVKKIKDVFGNCEIIKRDSGYYILEAIK</sequence>
<dbReference type="CDD" id="cd02440">
    <property type="entry name" value="AdoMet_MTases"/>
    <property type="match status" value="1"/>
</dbReference>
<gene>
    <name evidence="4" type="ORF">DWZ83_08300</name>
</gene>
<dbReference type="PANTHER" id="PTHR47816">
    <property type="entry name" value="RIBOSOMAL RNA SMALL SUBUNIT METHYLTRANSFERASE C"/>
    <property type="match status" value="1"/>
</dbReference>
<organism evidence="4 5">
    <name type="scientific">Amedibacillus dolichus</name>
    <dbReference type="NCBI Taxonomy" id="31971"/>
    <lineage>
        <taxon>Bacteria</taxon>
        <taxon>Bacillati</taxon>
        <taxon>Bacillota</taxon>
        <taxon>Erysipelotrichia</taxon>
        <taxon>Erysipelotrichales</taxon>
        <taxon>Erysipelotrichaceae</taxon>
        <taxon>Amedibacillus</taxon>
    </lineage>
</organism>
<proteinExistence type="predicted"/>
<keyword evidence="5" id="KW-1185">Reference proteome</keyword>
<dbReference type="Pfam" id="PF05175">
    <property type="entry name" value="MTS"/>
    <property type="match status" value="1"/>
</dbReference>
<name>A0A415P6V2_9FIRM</name>
<feature type="domain" description="Methyltransferase small" evidence="3">
    <location>
        <begin position="27"/>
        <end position="194"/>
    </location>
</feature>
<accession>A0A415P6V2</accession>
<dbReference type="EMBL" id="QRPK01000050">
    <property type="protein sequence ID" value="RHM08454.1"/>
    <property type="molecule type" value="Genomic_DNA"/>
</dbReference>
<evidence type="ECO:0000313" key="4">
    <source>
        <dbReference type="EMBL" id="RHM08454.1"/>
    </source>
</evidence>
<dbReference type="InterPro" id="IPR029063">
    <property type="entry name" value="SAM-dependent_MTases_sf"/>
</dbReference>
<evidence type="ECO:0000259" key="3">
    <source>
        <dbReference type="Pfam" id="PF05175"/>
    </source>
</evidence>
<reference evidence="4 5" key="1">
    <citation type="submission" date="2018-08" db="EMBL/GenBank/DDBJ databases">
        <title>A genome reference for cultivated species of the human gut microbiota.</title>
        <authorList>
            <person name="Zou Y."/>
            <person name="Xue W."/>
            <person name="Luo G."/>
        </authorList>
    </citation>
    <scope>NUCLEOTIDE SEQUENCE [LARGE SCALE GENOMIC DNA]</scope>
    <source>
        <strain evidence="4 5">AF35-6BH</strain>
    </source>
</reference>
<dbReference type="OrthoDB" id="9764961at2"/>
<comment type="caution">
    <text evidence="4">The sequence shown here is derived from an EMBL/GenBank/DDBJ whole genome shotgun (WGS) entry which is preliminary data.</text>
</comment>
<dbReference type="Proteomes" id="UP000284868">
    <property type="component" value="Unassembled WGS sequence"/>
</dbReference>
<dbReference type="InterPro" id="IPR046977">
    <property type="entry name" value="RsmC/RlmG"/>
</dbReference>
<dbReference type="Gene3D" id="3.40.50.150">
    <property type="entry name" value="Vaccinia Virus protein VP39"/>
    <property type="match status" value="1"/>
</dbReference>
<dbReference type="PANTHER" id="PTHR47816:SF4">
    <property type="entry name" value="RIBOSOMAL RNA SMALL SUBUNIT METHYLTRANSFERASE C"/>
    <property type="match status" value="1"/>
</dbReference>
<dbReference type="GO" id="GO:0032259">
    <property type="term" value="P:methylation"/>
    <property type="evidence" value="ECO:0007669"/>
    <property type="project" value="UniProtKB-KW"/>
</dbReference>
<dbReference type="AlphaFoldDB" id="A0A415P6V2"/>
<protein>
    <submittedName>
        <fullName evidence="4">Class I SAM-dependent methyltransferase</fullName>
    </submittedName>
</protein>
<evidence type="ECO:0000256" key="1">
    <source>
        <dbReference type="ARBA" id="ARBA00022603"/>
    </source>
</evidence>
<evidence type="ECO:0000313" key="5">
    <source>
        <dbReference type="Proteomes" id="UP000284868"/>
    </source>
</evidence>
<dbReference type="GO" id="GO:0008757">
    <property type="term" value="F:S-adenosylmethionine-dependent methyltransferase activity"/>
    <property type="evidence" value="ECO:0007669"/>
    <property type="project" value="InterPro"/>
</dbReference>